<keyword evidence="3" id="KW-1185">Reference proteome</keyword>
<accession>A0A843VGV4</accession>
<dbReference type="OrthoDB" id="749576at2759"/>
<name>A0A843VGV4_COLES</name>
<evidence type="ECO:0000313" key="2">
    <source>
        <dbReference type="EMBL" id="MQL93697.1"/>
    </source>
</evidence>
<evidence type="ECO:0000313" key="3">
    <source>
        <dbReference type="Proteomes" id="UP000652761"/>
    </source>
</evidence>
<dbReference type="PANTHER" id="PTHR35304">
    <property type="entry name" value="OS05G0120300 PROTEIN-RELATED"/>
    <property type="match status" value="1"/>
</dbReference>
<dbReference type="PANTHER" id="PTHR35304:SF1">
    <property type="entry name" value="OS05G0120300 PROTEIN"/>
    <property type="match status" value="1"/>
</dbReference>
<protein>
    <submittedName>
        <fullName evidence="2">Uncharacterized protein</fullName>
    </submittedName>
</protein>
<feature type="region of interest" description="Disordered" evidence="1">
    <location>
        <begin position="44"/>
        <end position="63"/>
    </location>
</feature>
<feature type="compositionally biased region" description="Basic residues" evidence="1">
    <location>
        <begin position="49"/>
        <end position="60"/>
    </location>
</feature>
<evidence type="ECO:0000256" key="1">
    <source>
        <dbReference type="SAM" id="MobiDB-lite"/>
    </source>
</evidence>
<sequence>MSSGPAGCIMASPFQCMDAQEPVRATYVNPYGWPESDAEFVRSVSSGEHRRRRPHRHGQYHPHPGVVDSYSCRQIYLRSYTFSRKETVHERTRRYLGRVKGKVTVAVTGKGMLVLRTLLHIRQGTLLYVLRRTLLRRTPLRRTLRVWITPRTLPFSWPASFVEADAEAAVALAWLPSAAGLGRRGRKGV</sequence>
<proteinExistence type="predicted"/>
<comment type="caution">
    <text evidence="2">The sequence shown here is derived from an EMBL/GenBank/DDBJ whole genome shotgun (WGS) entry which is preliminary data.</text>
</comment>
<dbReference type="EMBL" id="NMUH01001589">
    <property type="protein sequence ID" value="MQL93697.1"/>
    <property type="molecule type" value="Genomic_DNA"/>
</dbReference>
<dbReference type="Proteomes" id="UP000652761">
    <property type="component" value="Unassembled WGS sequence"/>
</dbReference>
<dbReference type="AlphaFoldDB" id="A0A843VGV4"/>
<organism evidence="2 3">
    <name type="scientific">Colocasia esculenta</name>
    <name type="common">Wild taro</name>
    <name type="synonym">Arum esculentum</name>
    <dbReference type="NCBI Taxonomy" id="4460"/>
    <lineage>
        <taxon>Eukaryota</taxon>
        <taxon>Viridiplantae</taxon>
        <taxon>Streptophyta</taxon>
        <taxon>Embryophyta</taxon>
        <taxon>Tracheophyta</taxon>
        <taxon>Spermatophyta</taxon>
        <taxon>Magnoliopsida</taxon>
        <taxon>Liliopsida</taxon>
        <taxon>Araceae</taxon>
        <taxon>Aroideae</taxon>
        <taxon>Colocasieae</taxon>
        <taxon>Colocasia</taxon>
    </lineage>
</organism>
<gene>
    <name evidence="2" type="ORF">Taro_026343</name>
</gene>
<reference evidence="2" key="1">
    <citation type="submission" date="2017-07" db="EMBL/GenBank/DDBJ databases">
        <title>Taro Niue Genome Assembly and Annotation.</title>
        <authorList>
            <person name="Atibalentja N."/>
            <person name="Keating K."/>
            <person name="Fields C.J."/>
        </authorList>
    </citation>
    <scope>NUCLEOTIDE SEQUENCE</scope>
    <source>
        <strain evidence="2">Niue_2</strain>
        <tissue evidence="2">Leaf</tissue>
    </source>
</reference>